<reference evidence="4 5" key="1">
    <citation type="submission" date="2022-05" db="EMBL/GenBank/DDBJ databases">
        <authorList>
            <consortium name="Genoscope - CEA"/>
            <person name="William W."/>
        </authorList>
    </citation>
    <scope>NUCLEOTIDE SEQUENCE [LARGE SCALE GENOMIC DNA]</scope>
</reference>
<accession>A0ABN8P5D0</accession>
<dbReference type="SUPFAM" id="SSF56436">
    <property type="entry name" value="C-type lectin-like"/>
    <property type="match status" value="1"/>
</dbReference>
<evidence type="ECO:0000256" key="2">
    <source>
        <dbReference type="SAM" id="Phobius"/>
    </source>
</evidence>
<feature type="compositionally biased region" description="Low complexity" evidence="1">
    <location>
        <begin position="562"/>
        <end position="576"/>
    </location>
</feature>
<dbReference type="SUPFAM" id="SSF49899">
    <property type="entry name" value="Concanavalin A-like lectins/glucanases"/>
    <property type="match status" value="1"/>
</dbReference>
<keyword evidence="2" id="KW-1133">Transmembrane helix</keyword>
<proteinExistence type="predicted"/>
<evidence type="ECO:0000256" key="1">
    <source>
        <dbReference type="SAM" id="MobiDB-lite"/>
    </source>
</evidence>
<keyword evidence="2" id="KW-0472">Membrane</keyword>
<feature type="region of interest" description="Disordered" evidence="1">
    <location>
        <begin position="553"/>
        <end position="584"/>
    </location>
</feature>
<evidence type="ECO:0000259" key="3">
    <source>
        <dbReference type="PROSITE" id="PS50041"/>
    </source>
</evidence>
<dbReference type="InterPro" id="IPR016186">
    <property type="entry name" value="C-type_lectin-like/link_sf"/>
</dbReference>
<evidence type="ECO:0000313" key="4">
    <source>
        <dbReference type="EMBL" id="CAH3134421.1"/>
    </source>
</evidence>
<sequence length="584" mass="65244">MAKELGFFHTSYKTWLCNTALFALVCAAFTAGVLLGPIISSRGKEQLQEVRCNWDSSIQKQNPSTKCVFPKDLKTLMNKWNRSLDDLIEEKMANFSKGSITPLMRKLSRAKDASTKKVLRAMFSAILANWTAKFSEHLNRQLNTNVTNKVTMMTKDKPEGRRDPEVIQVDPVEPGTPATPVSLPVPIALYPLNGKYTTWDVSGRSNPNGIARGVHLATGPEGHPNGSYQFSGKSDSFIEFPNMGALRARESITLLAWVYIESGNGPIFNYNPLGWGVSLWVNSKRHLAAKFVEQDDQCETCIDSAHPLKTKTWNYVGMSYDQTSGIARLWVNKRVSSQRGIGTNIKLSTSKNARMGARAVNDGNYFNGRISRMQVYDKALSQREIEAVAGPIEVGACPQGWTGYRSSCYLVVNRLTRQWNQARQVCQEHGGDLVEIGSSEENHFVYSLARAKASDKRFMWIGLLRGSSDETFTWINDHSPLMYSNWALGEPNNAYGRGENCGHMYIYSRDKAKQWNDELCVNPTIGSMVFMCEIEPVDTIRMMEMPKTVEISNSVDEDSSGEDSGSGEYSSGSGSEHQFRLMID</sequence>
<dbReference type="PANTHER" id="PTHR47635:SF2">
    <property type="entry name" value="LAMG-LIKE JELLYROLL FOLD DOMAIN-CONTAINING PROTEIN"/>
    <property type="match status" value="1"/>
</dbReference>
<dbReference type="InterPro" id="IPR001304">
    <property type="entry name" value="C-type_lectin-like"/>
</dbReference>
<comment type="caution">
    <text evidence="4">The sequence shown here is derived from an EMBL/GenBank/DDBJ whole genome shotgun (WGS) entry which is preliminary data.</text>
</comment>
<dbReference type="PROSITE" id="PS50041">
    <property type="entry name" value="C_TYPE_LECTIN_2"/>
    <property type="match status" value="1"/>
</dbReference>
<dbReference type="Gene3D" id="3.10.100.10">
    <property type="entry name" value="Mannose-Binding Protein A, subunit A"/>
    <property type="match status" value="1"/>
</dbReference>
<dbReference type="Gene3D" id="2.60.120.200">
    <property type="match status" value="1"/>
</dbReference>
<name>A0ABN8P5D0_9CNID</name>
<dbReference type="Proteomes" id="UP001159405">
    <property type="component" value="Unassembled WGS sequence"/>
</dbReference>
<feature type="transmembrane region" description="Helical" evidence="2">
    <location>
        <begin position="20"/>
        <end position="39"/>
    </location>
</feature>
<evidence type="ECO:0000313" key="5">
    <source>
        <dbReference type="Proteomes" id="UP001159405"/>
    </source>
</evidence>
<keyword evidence="2" id="KW-0812">Transmembrane</keyword>
<dbReference type="InterPro" id="IPR016187">
    <property type="entry name" value="CTDL_fold"/>
</dbReference>
<keyword evidence="5" id="KW-1185">Reference proteome</keyword>
<dbReference type="InterPro" id="IPR013320">
    <property type="entry name" value="ConA-like_dom_sf"/>
</dbReference>
<dbReference type="EMBL" id="CALNXK010000054">
    <property type="protein sequence ID" value="CAH3134421.1"/>
    <property type="molecule type" value="Genomic_DNA"/>
</dbReference>
<dbReference type="SMART" id="SM00034">
    <property type="entry name" value="CLECT"/>
    <property type="match status" value="1"/>
</dbReference>
<feature type="domain" description="C-type lectin" evidence="3">
    <location>
        <begin position="404"/>
        <end position="520"/>
    </location>
</feature>
<gene>
    <name evidence="4" type="ORF">PLOB_00037355</name>
</gene>
<dbReference type="Pfam" id="PF13385">
    <property type="entry name" value="Laminin_G_3"/>
    <property type="match status" value="1"/>
</dbReference>
<dbReference type="Pfam" id="PF00059">
    <property type="entry name" value="Lectin_C"/>
    <property type="match status" value="1"/>
</dbReference>
<dbReference type="PANTHER" id="PTHR47635">
    <property type="entry name" value="CUB DOMAIN-CONTAINING PROTEIN"/>
    <property type="match status" value="1"/>
</dbReference>
<dbReference type="CDD" id="cd00037">
    <property type="entry name" value="CLECT"/>
    <property type="match status" value="1"/>
</dbReference>
<organism evidence="4 5">
    <name type="scientific">Porites lobata</name>
    <dbReference type="NCBI Taxonomy" id="104759"/>
    <lineage>
        <taxon>Eukaryota</taxon>
        <taxon>Metazoa</taxon>
        <taxon>Cnidaria</taxon>
        <taxon>Anthozoa</taxon>
        <taxon>Hexacorallia</taxon>
        <taxon>Scleractinia</taxon>
        <taxon>Fungiina</taxon>
        <taxon>Poritidae</taxon>
        <taxon>Porites</taxon>
    </lineage>
</organism>
<protein>
    <recommendedName>
        <fullName evidence="3">C-type lectin domain-containing protein</fullName>
    </recommendedName>
</protein>